<evidence type="ECO:0000256" key="1">
    <source>
        <dbReference type="ARBA" id="ARBA00022729"/>
    </source>
</evidence>
<sequence length="1286" mass="143990">MNVTLRLIFIFIVTYSYAQEKHFEISWDGSVVLETAYSKITVPSFDEDHYSFDVHTGLKYFSQWPSEVLIDARTVTLKNVTYVNMSANDLKSYPLETIPKKPVFQFENVTARNKMHAYLELTPIIYDNGMYKKITSFSITYNTMGYRAGGPTVNPQGIINSVLSSGNWHRFYVDKSGVFKLSKSFLNSLGLNTNSIDPRTIKIYGNGGAMLPLRNDEPYPLDLTENAIKVVGEDDGEFNNSDFILFYAEGPTGYNTDSNTNHNIFTDKSYYFITYGGGLGKRIQPLPQPTAAANYIVNSFQDYQFHEVDEFNIVRVGRRWFGDRFDVENQKEFKFSFPNLITTEPAHVKVYAASTSEVPTSMAIKVNETEVSNLSFSPIGTPVLADGRSYTDKVNLNSPEVSVKLTYNNAANPTANAYLDYISIEATRSLTFEGKQFRFKNKQVANTAGVVEYQLANASAVSEIWDITDKYNVASILNTENKQILNFKSVSGTSKSYVALTPSNYYDPLRDTNSKVANQNLKGLLFKDDQGQFKDIDYLIISPDNLVSQAERLAQINRDQNHLNVKVVTLNDIYTEFSSGNQDVAAIRNLVRYVYHNASSSDKRLKYVCLFGDASFDYKDRIPNNTNIVPSWHSLDSFSLTNAFVSDDFFGMMDGNEGDMGSSNKLDIAVGRILVETPQRAKEMVDKIELYYNERSYGSWRNNVVFISDDVDEAWEKVLQETTDDIGNTITTEKPFLNVVKIHSDAFQQQASASGERYPDVNKTVKDAIEVGALVVNYFGHGGEDGLASERIFDKNDSQDVRNTCKFHCFVTVTCEYTRFDNPYRPTAGEYTYWNTNGGAIGLITTTRQIFVNVGVTFNVKLEKYLFGFEANNQPSMAEALRLTKNDPSISGNQQRRLVFYIGDPAMKLAFAKPNIQLTKINDKPLGQTNDTLKALSKIKMSGEVLDPSGQLMTTYNGVVSATIFDKVIKRQTLGNDNVTQNGQKIKMDFTTLGEKLFIGQATVVNGVFSFEFVVPRDIGVPVGKGKVSFYAQTETPLQDQAGASFDIMVGGINKAAEMDNTGPVIKLYMNDENFVSGGITNEAPTLLAKLEDSNGINTASGIGHDIIAIIDGDETNPFVLNDYYKAQIDDYTKGEVSYGLRDLEPGLHTLTLKAWDVYNNSSVSEIQFVVHDKDQELKIENVLNYPNPFINYTEFWFNHNSSQPLDVSIQIFTVSGKLVKTLNAQTNTGSCCNDGASSLSRDIVWDGRDDFGDKIGKGVYVYKLKVRSSQLNKQVEKIQKLVILQ</sequence>
<proteinExistence type="predicted"/>
<name>A0A4R7PHV3_9FLAO</name>
<keyword evidence="4" id="KW-1185">Reference proteome</keyword>
<dbReference type="Gene3D" id="3.40.50.10390">
    <property type="entry name" value="Gingipain r, domain 1"/>
    <property type="match status" value="1"/>
</dbReference>
<dbReference type="CDD" id="cd02258">
    <property type="entry name" value="Peptidase_C25_N"/>
    <property type="match status" value="1"/>
</dbReference>
<gene>
    <name evidence="3" type="ORF">BXY82_3115</name>
</gene>
<feature type="domain" description="Gingipain" evidence="2">
    <location>
        <begin position="538"/>
        <end position="909"/>
    </location>
</feature>
<accession>A0A4R7PHV3</accession>
<dbReference type="InterPro" id="IPR029031">
    <property type="entry name" value="Gingipain_N_sf"/>
</dbReference>
<comment type="caution">
    <text evidence="3">The sequence shown here is derived from an EMBL/GenBank/DDBJ whole genome shotgun (WGS) entry which is preliminary data.</text>
</comment>
<dbReference type="InterPro" id="IPR001769">
    <property type="entry name" value="Gingipain"/>
</dbReference>
<dbReference type="GO" id="GO:0006508">
    <property type="term" value="P:proteolysis"/>
    <property type="evidence" value="ECO:0007669"/>
    <property type="project" value="InterPro"/>
</dbReference>
<dbReference type="InterPro" id="IPR029030">
    <property type="entry name" value="Caspase-like_dom_sf"/>
</dbReference>
<dbReference type="Proteomes" id="UP000294689">
    <property type="component" value="Unassembled WGS sequence"/>
</dbReference>
<dbReference type="OrthoDB" id="9809780at2"/>
<dbReference type="EMBL" id="SOBW01000011">
    <property type="protein sequence ID" value="TDU33817.1"/>
    <property type="molecule type" value="Genomic_DNA"/>
</dbReference>
<protein>
    <submittedName>
        <fullName evidence="3">Peptidase C25-like protein</fullName>
    </submittedName>
</protein>
<dbReference type="RefSeq" id="WP_133759081.1">
    <property type="nucleotide sequence ID" value="NZ_SOBW01000011.1"/>
</dbReference>
<evidence type="ECO:0000313" key="3">
    <source>
        <dbReference type="EMBL" id="TDU33817.1"/>
    </source>
</evidence>
<organism evidence="3 4">
    <name type="scientific">Gelidibacter sediminis</name>
    <dbReference type="NCBI Taxonomy" id="1608710"/>
    <lineage>
        <taxon>Bacteria</taxon>
        <taxon>Pseudomonadati</taxon>
        <taxon>Bacteroidota</taxon>
        <taxon>Flavobacteriia</taxon>
        <taxon>Flavobacteriales</taxon>
        <taxon>Flavobacteriaceae</taxon>
        <taxon>Gelidibacter</taxon>
    </lineage>
</organism>
<reference evidence="3 4" key="1">
    <citation type="submission" date="2019-03" db="EMBL/GenBank/DDBJ databases">
        <title>Genomic Encyclopedia of Archaeal and Bacterial Type Strains, Phase II (KMG-II): from individual species to whole genera.</title>
        <authorList>
            <person name="Goeker M."/>
        </authorList>
    </citation>
    <scope>NUCLEOTIDE SEQUENCE [LARGE SCALE GENOMIC DNA]</scope>
    <source>
        <strain evidence="3 4">DSM 28135</strain>
    </source>
</reference>
<dbReference type="Gene3D" id="3.40.50.1460">
    <property type="match status" value="1"/>
</dbReference>
<evidence type="ECO:0000313" key="4">
    <source>
        <dbReference type="Proteomes" id="UP000294689"/>
    </source>
</evidence>
<dbReference type="Gene3D" id="2.60.40.4070">
    <property type="match status" value="1"/>
</dbReference>
<evidence type="ECO:0000259" key="2">
    <source>
        <dbReference type="Pfam" id="PF01364"/>
    </source>
</evidence>
<dbReference type="NCBIfam" id="NF033707">
    <property type="entry name" value="T9SS_sortase"/>
    <property type="match status" value="1"/>
</dbReference>
<dbReference type="GO" id="GO:0008234">
    <property type="term" value="F:cysteine-type peptidase activity"/>
    <property type="evidence" value="ECO:0007669"/>
    <property type="project" value="InterPro"/>
</dbReference>
<dbReference type="Pfam" id="PF01364">
    <property type="entry name" value="Peptidase_C25"/>
    <property type="match status" value="1"/>
</dbReference>
<dbReference type="SUPFAM" id="SSF52129">
    <property type="entry name" value="Caspase-like"/>
    <property type="match status" value="1"/>
</dbReference>
<keyword evidence="1" id="KW-0732">Signal</keyword>